<evidence type="ECO:0000313" key="2">
    <source>
        <dbReference type="Proteomes" id="UP000237246"/>
    </source>
</evidence>
<accession>A0A2P4SDJ2</accession>
<evidence type="ECO:0000313" key="1">
    <source>
        <dbReference type="EMBL" id="POI22184.1"/>
    </source>
</evidence>
<gene>
    <name evidence="1" type="ORF">CIB84_014068</name>
</gene>
<dbReference type="Proteomes" id="UP000237246">
    <property type="component" value="Unassembled WGS sequence"/>
</dbReference>
<organism evidence="1 2">
    <name type="scientific">Bambusicola thoracicus</name>
    <name type="common">Chinese bamboo-partridge</name>
    <name type="synonym">Perdix thoracica</name>
    <dbReference type="NCBI Taxonomy" id="9083"/>
    <lineage>
        <taxon>Eukaryota</taxon>
        <taxon>Metazoa</taxon>
        <taxon>Chordata</taxon>
        <taxon>Craniata</taxon>
        <taxon>Vertebrata</taxon>
        <taxon>Euteleostomi</taxon>
        <taxon>Archelosauria</taxon>
        <taxon>Archosauria</taxon>
        <taxon>Dinosauria</taxon>
        <taxon>Saurischia</taxon>
        <taxon>Theropoda</taxon>
        <taxon>Coelurosauria</taxon>
        <taxon>Aves</taxon>
        <taxon>Neognathae</taxon>
        <taxon>Galloanserae</taxon>
        <taxon>Galliformes</taxon>
        <taxon>Phasianidae</taxon>
        <taxon>Perdicinae</taxon>
        <taxon>Bambusicola</taxon>
    </lineage>
</organism>
<feature type="non-terminal residue" evidence="1">
    <location>
        <position position="1"/>
    </location>
</feature>
<sequence>KRSRGGATLAFPFHILGSSGHTVVKDFDQKIHQQGLEPHCSVALETTKERSFHGFT</sequence>
<dbReference type="EMBL" id="PPHD01060843">
    <property type="protein sequence ID" value="POI22184.1"/>
    <property type="molecule type" value="Genomic_DNA"/>
</dbReference>
<comment type="caution">
    <text evidence="1">The sequence shown here is derived from an EMBL/GenBank/DDBJ whole genome shotgun (WGS) entry which is preliminary data.</text>
</comment>
<keyword evidence="2" id="KW-1185">Reference proteome</keyword>
<name>A0A2P4SDJ2_BAMTH</name>
<proteinExistence type="predicted"/>
<reference evidence="1 2" key="1">
    <citation type="submission" date="2018-01" db="EMBL/GenBank/DDBJ databases">
        <title>Comparison of the Chinese Bamboo Partridge and Red Junglefowl genome sequences highlights the importance of demography in genome evolution.</title>
        <authorList>
            <person name="Tiley G.P."/>
            <person name="Kimball R.T."/>
            <person name="Braun E.L."/>
            <person name="Burleigh J.G."/>
        </authorList>
    </citation>
    <scope>NUCLEOTIDE SEQUENCE [LARGE SCALE GENOMIC DNA]</scope>
    <source>
        <strain evidence="1">RTK389</strain>
        <tissue evidence="1">Blood</tissue>
    </source>
</reference>
<dbReference type="AlphaFoldDB" id="A0A2P4SDJ2"/>
<protein>
    <submittedName>
        <fullName evidence="1">Uncharacterized protein</fullName>
    </submittedName>
</protein>